<dbReference type="AlphaFoldDB" id="A0A3S5BQN6"/>
<dbReference type="EMBL" id="CAAALY010248802">
    <property type="protein sequence ID" value="VEL34977.1"/>
    <property type="molecule type" value="Genomic_DNA"/>
</dbReference>
<organism evidence="1 2">
    <name type="scientific">Protopolystoma xenopodis</name>
    <dbReference type="NCBI Taxonomy" id="117903"/>
    <lineage>
        <taxon>Eukaryota</taxon>
        <taxon>Metazoa</taxon>
        <taxon>Spiralia</taxon>
        <taxon>Lophotrochozoa</taxon>
        <taxon>Platyhelminthes</taxon>
        <taxon>Monogenea</taxon>
        <taxon>Polyopisthocotylea</taxon>
        <taxon>Polystomatidea</taxon>
        <taxon>Polystomatidae</taxon>
        <taxon>Protopolystoma</taxon>
    </lineage>
</organism>
<reference evidence="1" key="1">
    <citation type="submission" date="2018-11" db="EMBL/GenBank/DDBJ databases">
        <authorList>
            <consortium name="Pathogen Informatics"/>
        </authorList>
    </citation>
    <scope>NUCLEOTIDE SEQUENCE</scope>
</reference>
<evidence type="ECO:0008006" key="3">
    <source>
        <dbReference type="Google" id="ProtNLM"/>
    </source>
</evidence>
<gene>
    <name evidence="1" type="ORF">PXEA_LOCUS28417</name>
</gene>
<name>A0A3S5BQN6_9PLAT</name>
<evidence type="ECO:0000313" key="2">
    <source>
        <dbReference type="Proteomes" id="UP000784294"/>
    </source>
</evidence>
<keyword evidence="2" id="KW-1185">Reference proteome</keyword>
<dbReference type="InterPro" id="IPR013783">
    <property type="entry name" value="Ig-like_fold"/>
</dbReference>
<evidence type="ECO:0000313" key="1">
    <source>
        <dbReference type="EMBL" id="VEL34977.1"/>
    </source>
</evidence>
<dbReference type="SUPFAM" id="SSF49265">
    <property type="entry name" value="Fibronectin type III"/>
    <property type="match status" value="1"/>
</dbReference>
<proteinExistence type="predicted"/>
<sequence length="241" mass="25904">MTLTVLDLRLIPITPFGVLPFAQDLPTADSPGLRSFLYQPTDYTEVRVASIGPGGQEGVWSEPVKVQLAVPTGLGASEKTGPVGFKVTQLSCYPAPAALTRQLAYPVLLGTSGISTTPLQAIIVRWQEPNVTADGAVPFLHYRVFCFIQPFRQVNFTGLSEFTDALGRRHQILQTEREQSLSSAVIQPGNWLEHTLIGLRPNTLYVVGVRPVAYASGSGASLVGVPIETSCSTPEIGQLDT</sequence>
<comment type="caution">
    <text evidence="1">The sequence shown here is derived from an EMBL/GenBank/DDBJ whole genome shotgun (WGS) entry which is preliminary data.</text>
</comment>
<accession>A0A3S5BQN6</accession>
<dbReference type="Gene3D" id="2.60.40.10">
    <property type="entry name" value="Immunoglobulins"/>
    <property type="match status" value="1"/>
</dbReference>
<dbReference type="Proteomes" id="UP000784294">
    <property type="component" value="Unassembled WGS sequence"/>
</dbReference>
<dbReference type="InterPro" id="IPR036116">
    <property type="entry name" value="FN3_sf"/>
</dbReference>
<protein>
    <recommendedName>
        <fullName evidence="3">Fibronectin type-III domain-containing protein</fullName>
    </recommendedName>
</protein>